<protein>
    <submittedName>
        <fullName evidence="2">ShdA</fullName>
    </submittedName>
</protein>
<keyword evidence="1" id="KW-1133">Transmembrane helix</keyword>
<feature type="transmembrane region" description="Helical" evidence="1">
    <location>
        <begin position="48"/>
        <end position="67"/>
    </location>
</feature>
<dbReference type="Pfam" id="PF19744">
    <property type="entry name" value="DUF6232"/>
    <property type="match status" value="1"/>
</dbReference>
<dbReference type="EMBL" id="HM193369">
    <property type="protein sequence ID" value="AEE65497.1"/>
    <property type="molecule type" value="Genomic_DNA"/>
</dbReference>
<evidence type="ECO:0000256" key="1">
    <source>
        <dbReference type="SAM" id="Phobius"/>
    </source>
</evidence>
<feature type="transmembrane region" description="Helical" evidence="1">
    <location>
        <begin position="73"/>
        <end position="92"/>
    </location>
</feature>
<name>F6K0Z5_9BACT</name>
<sequence length="146" mass="16093">MRTYYRGPDALITQDRLVWYDDITRTYLIRDLRTVGIVQDGSTGRRRAAAVAAIVLGPAAAVAWLQVSPVAGAVLGFLAFAAVIISVTAAPMRTVHVRQLQAHYRGVVTTVYESADERVFNQVTRALRRSLEDYPRTRHAPDLAAA</sequence>
<dbReference type="InterPro" id="IPR045629">
    <property type="entry name" value="DUF6232"/>
</dbReference>
<organism evidence="2">
    <name type="scientific">uncultured bacterium BAC AB649/1850</name>
    <dbReference type="NCBI Taxonomy" id="1037453"/>
    <lineage>
        <taxon>Bacteria</taxon>
        <taxon>environmental samples</taxon>
    </lineage>
</organism>
<keyword evidence="1" id="KW-0812">Transmembrane</keyword>
<dbReference type="AlphaFoldDB" id="F6K0Z5"/>
<accession>F6K0Z5</accession>
<evidence type="ECO:0000313" key="2">
    <source>
        <dbReference type="EMBL" id="AEE65497.1"/>
    </source>
</evidence>
<proteinExistence type="predicted"/>
<reference evidence="2" key="1">
    <citation type="submission" date="2010-05" db="EMBL/GenBank/DDBJ databases">
        <title>Fluostatin gene cluster.</title>
        <authorList>
            <person name="Feng Z."/>
            <person name="Brady S.F."/>
        </authorList>
    </citation>
    <scope>NUCLEOTIDE SEQUENCE</scope>
</reference>
<keyword evidence="1" id="KW-0472">Membrane</keyword>